<dbReference type="OrthoDB" id="7277945at2"/>
<accession>A0A4Y3TR55</accession>
<evidence type="ECO:0000313" key="2">
    <source>
        <dbReference type="Proteomes" id="UP000317730"/>
    </source>
</evidence>
<evidence type="ECO:0000313" key="1">
    <source>
        <dbReference type="EMBL" id="GEB84272.1"/>
    </source>
</evidence>
<dbReference type="Gene3D" id="3.40.50.300">
    <property type="entry name" value="P-loop containing nucleotide triphosphate hydrolases"/>
    <property type="match status" value="1"/>
</dbReference>
<dbReference type="RefSeq" id="WP_141374242.1">
    <property type="nucleotide sequence ID" value="NZ_BAPL01000016.1"/>
</dbReference>
<dbReference type="Proteomes" id="UP000317730">
    <property type="component" value="Unassembled WGS sequence"/>
</dbReference>
<reference evidence="1 2" key="1">
    <citation type="submission" date="2019-06" db="EMBL/GenBank/DDBJ databases">
        <title>Whole genome shotgun sequence of Acetobacter peroxydans NBRC 13755.</title>
        <authorList>
            <person name="Hosoyama A."/>
            <person name="Uohara A."/>
            <person name="Ohji S."/>
            <person name="Ichikawa N."/>
        </authorList>
    </citation>
    <scope>NUCLEOTIDE SEQUENCE [LARGE SCALE GENOMIC DNA]</scope>
    <source>
        <strain evidence="1 2">NBRC 13755</strain>
    </source>
</reference>
<evidence type="ECO:0008006" key="3">
    <source>
        <dbReference type="Google" id="ProtNLM"/>
    </source>
</evidence>
<organism evidence="1 2">
    <name type="scientific">Acetobacter peroxydans</name>
    <dbReference type="NCBI Taxonomy" id="104098"/>
    <lineage>
        <taxon>Bacteria</taxon>
        <taxon>Pseudomonadati</taxon>
        <taxon>Pseudomonadota</taxon>
        <taxon>Alphaproteobacteria</taxon>
        <taxon>Acetobacterales</taxon>
        <taxon>Acetobacteraceae</taxon>
        <taxon>Acetobacter</taxon>
    </lineage>
</organism>
<gene>
    <name evidence="1" type="ORF">APE01nite_00690</name>
</gene>
<comment type="caution">
    <text evidence="1">The sequence shown here is derived from an EMBL/GenBank/DDBJ whole genome shotgun (WGS) entry which is preliminary data.</text>
</comment>
<keyword evidence="2" id="KW-1185">Reference proteome</keyword>
<dbReference type="SUPFAM" id="SSF52540">
    <property type="entry name" value="P-loop containing nucleoside triphosphate hydrolases"/>
    <property type="match status" value="1"/>
</dbReference>
<protein>
    <recommendedName>
        <fullName evidence="3">ABC transporter ATP-binding protein</fullName>
    </recommendedName>
</protein>
<dbReference type="EMBL" id="BJMV01000001">
    <property type="protein sequence ID" value="GEB84272.1"/>
    <property type="molecule type" value="Genomic_DNA"/>
</dbReference>
<dbReference type="AlphaFoldDB" id="A0A4Y3TR55"/>
<proteinExistence type="predicted"/>
<name>A0A4Y3TR55_9PROT</name>
<sequence>MDTYTAGPLLELNKAVPSFEESGLPPRPMSLRLMAGDCVVVEERAPQRATMFADLCSGLVPLDAGQVSFMGLDWADMKDRQLNALRGRIGRIGKRPSWPGFVPMHLAIMLQQLHHTTRTQDDLLAEAARLAASFGLPGLPTQAPDRMSDADLCRAACVRAFLGRPHLLLLEDPLEGGPPELANPFLEALTEARDRGAGIIWLVRNAAVWQRYRMGVTATWRLADDGLAAVRMG</sequence>
<dbReference type="InterPro" id="IPR027417">
    <property type="entry name" value="P-loop_NTPase"/>
</dbReference>